<sequence>MNSNQQISFYIPRMSGKYDKKQVKAIFKHLNIGKVKRVDFTPINKKPGFIEIYDTQNKSAFVHMELLYPNDLTERIFQIVFLQTSGYKIYPENNNIYWLLLKNTYPIQDTLMNKHQIVENCRYLESVVQQQADTIKNLEEKVLGIQSVVYQLVGGLFCPNTQVGSYQVNSNVLFRTEPLLQIKNIPLNTSKWETSPTTRQGDSNENRINSLEFQMKSATKLLSVLSDLMGEKLEAEEDNYSVDLQSISDTEAEYLLEQDHYQNQYYNQDNETTYSSRTHSSMPSLIENYDEADSNSDSSLERRRISSELCGNE</sequence>
<dbReference type="AlphaFoldDB" id="A0A6C0IEP2"/>
<feature type="region of interest" description="Disordered" evidence="1">
    <location>
        <begin position="288"/>
        <end position="313"/>
    </location>
</feature>
<evidence type="ECO:0000256" key="1">
    <source>
        <dbReference type="SAM" id="MobiDB-lite"/>
    </source>
</evidence>
<accession>A0A6C0IEP2</accession>
<name>A0A6C0IEP2_9ZZZZ</name>
<dbReference type="EMBL" id="MN740164">
    <property type="protein sequence ID" value="QHT91229.1"/>
    <property type="molecule type" value="Genomic_DNA"/>
</dbReference>
<evidence type="ECO:0000313" key="2">
    <source>
        <dbReference type="EMBL" id="QHT91229.1"/>
    </source>
</evidence>
<proteinExistence type="predicted"/>
<reference evidence="2" key="1">
    <citation type="journal article" date="2020" name="Nature">
        <title>Giant virus diversity and host interactions through global metagenomics.</title>
        <authorList>
            <person name="Schulz F."/>
            <person name="Roux S."/>
            <person name="Paez-Espino D."/>
            <person name="Jungbluth S."/>
            <person name="Walsh D.A."/>
            <person name="Denef V.J."/>
            <person name="McMahon K.D."/>
            <person name="Konstantinidis K.T."/>
            <person name="Eloe-Fadrosh E.A."/>
            <person name="Kyrpides N.C."/>
            <person name="Woyke T."/>
        </authorList>
    </citation>
    <scope>NUCLEOTIDE SEQUENCE</scope>
    <source>
        <strain evidence="2">GVMAG-M-3300023184-72</strain>
    </source>
</reference>
<organism evidence="2">
    <name type="scientific">viral metagenome</name>
    <dbReference type="NCBI Taxonomy" id="1070528"/>
    <lineage>
        <taxon>unclassified sequences</taxon>
        <taxon>metagenomes</taxon>
        <taxon>organismal metagenomes</taxon>
    </lineage>
</organism>
<protein>
    <submittedName>
        <fullName evidence="2">Uncharacterized protein</fullName>
    </submittedName>
</protein>